<evidence type="ECO:0000313" key="10">
    <source>
        <dbReference type="Proteomes" id="UP000585474"/>
    </source>
</evidence>
<evidence type="ECO:0000256" key="4">
    <source>
        <dbReference type="ARBA" id="ARBA00022692"/>
    </source>
</evidence>
<dbReference type="GO" id="GO:0010143">
    <property type="term" value="P:cutin biosynthetic process"/>
    <property type="evidence" value="ECO:0007669"/>
    <property type="project" value="TreeGrafter"/>
</dbReference>
<dbReference type="GO" id="GO:0016791">
    <property type="term" value="F:phosphatase activity"/>
    <property type="evidence" value="ECO:0007669"/>
    <property type="project" value="TreeGrafter"/>
</dbReference>
<comment type="subcellular location">
    <subcellularLocation>
        <location evidence="1">Membrane</location>
        <topology evidence="1">Multi-pass membrane protein</topology>
    </subcellularLocation>
</comment>
<evidence type="ECO:0000256" key="3">
    <source>
        <dbReference type="ARBA" id="ARBA00022679"/>
    </source>
</evidence>
<dbReference type="Pfam" id="PF01553">
    <property type="entry name" value="Acyltransferase"/>
    <property type="match status" value="1"/>
</dbReference>
<dbReference type="Proteomes" id="UP000585474">
    <property type="component" value="Unassembled WGS sequence"/>
</dbReference>
<name>A0A7J0H892_9ERIC</name>
<dbReference type="SMART" id="SM00563">
    <property type="entry name" value="PlsC"/>
    <property type="match status" value="1"/>
</dbReference>
<dbReference type="GO" id="GO:0090447">
    <property type="term" value="F:glycerol-3-phosphate 2-O-acyltransferase activity"/>
    <property type="evidence" value="ECO:0007669"/>
    <property type="project" value="TreeGrafter"/>
</dbReference>
<keyword evidence="7 9" id="KW-0012">Acyltransferase</keyword>
<keyword evidence="5" id="KW-1133">Transmembrane helix</keyword>
<evidence type="ECO:0000256" key="5">
    <source>
        <dbReference type="ARBA" id="ARBA00022989"/>
    </source>
</evidence>
<reference evidence="9 10" key="1">
    <citation type="submission" date="2019-07" db="EMBL/GenBank/DDBJ databases">
        <title>De Novo Assembly of kiwifruit Actinidia rufa.</title>
        <authorList>
            <person name="Sugita-Konishi S."/>
            <person name="Sato K."/>
            <person name="Mori E."/>
            <person name="Abe Y."/>
            <person name="Kisaki G."/>
            <person name="Hamano K."/>
            <person name="Suezawa K."/>
            <person name="Otani M."/>
            <person name="Fukuda T."/>
            <person name="Manabe T."/>
            <person name="Gomi K."/>
            <person name="Tabuchi M."/>
            <person name="Akimitsu K."/>
            <person name="Kataoka I."/>
        </authorList>
    </citation>
    <scope>NUCLEOTIDE SEQUENCE [LARGE SCALE GENOMIC DNA]</scope>
    <source>
        <strain evidence="10">cv. Fuchu</strain>
    </source>
</reference>
<comment type="caution">
    <text evidence="9">The sequence shown here is derived from an EMBL/GenBank/DDBJ whole genome shotgun (WGS) entry which is preliminary data.</text>
</comment>
<evidence type="ECO:0000256" key="2">
    <source>
        <dbReference type="ARBA" id="ARBA00007937"/>
    </source>
</evidence>
<dbReference type="CDD" id="cd06551">
    <property type="entry name" value="LPLAT"/>
    <property type="match status" value="1"/>
</dbReference>
<evidence type="ECO:0000259" key="8">
    <source>
        <dbReference type="SMART" id="SM00563"/>
    </source>
</evidence>
<evidence type="ECO:0000256" key="1">
    <source>
        <dbReference type="ARBA" id="ARBA00004141"/>
    </source>
</evidence>
<protein>
    <submittedName>
        <fullName evidence="9">Glycerol-3-phosphate acyltransferase 3</fullName>
    </submittedName>
</protein>
<dbReference type="InterPro" id="IPR002123">
    <property type="entry name" value="Plipid/glycerol_acylTrfase"/>
</dbReference>
<dbReference type="AlphaFoldDB" id="A0A7J0H892"/>
<evidence type="ECO:0000256" key="6">
    <source>
        <dbReference type="ARBA" id="ARBA00023136"/>
    </source>
</evidence>
<comment type="similarity">
    <text evidence="2">Belongs to the GPAT/DAPAT family.</text>
</comment>
<accession>A0A7J0H892</accession>
<gene>
    <name evidence="9" type="ORF">Acr_28g0000280</name>
</gene>
<dbReference type="OrthoDB" id="1854593at2759"/>
<dbReference type="SUPFAM" id="SSF69593">
    <property type="entry name" value="Glycerol-3-phosphate (1)-acyltransferase"/>
    <property type="match status" value="1"/>
</dbReference>
<evidence type="ECO:0000313" key="9">
    <source>
        <dbReference type="EMBL" id="GFZ19323.1"/>
    </source>
</evidence>
<keyword evidence="6" id="KW-0472">Membrane</keyword>
<sequence>MFSKAFSFKTLVLFAFRLLLKQFRNPKGLHRSFSNAHAKFQKYPSLAHRPHKGFGFVYFAPIYLFCGDEMGLKVMVMVSFFGIKEESFKAGRAVLPKFFLEDVGLESFEVLRRSGKRVGVSDMPQVMVESFLREYLEIEFVVGRELKVCCGYFVGLMEDKKKIVLDEIFEDEKISSKIIGLGNFNRSHDHHLFSRCKEIYLASEGDRRQWHDLPRDRYPQPLIFHDGRLAIRPTPAATLAMLMWVPFGFTLALIRSVVGLFLPYDLLIPILGFSGLRLTITNPNKKTSVSKSKQDITKPKTRGHLYVCNHRTLFDPLYFSFGRKKPVTAVTYSLSRVSEFLAPIRTVRLNRDRNQDAMMMEKMLSKGDLIVCPEGTTCREPYLLRFSPLFAELSDEIVPVAMDTQVSMFYGTTAGGFKCLDPLFFLMNPSPIYTVRILDKVCGAKAEKSGIVVANYVQSELGKALGFECTRLTRRDKYVILAGNDGIMNSTRKKR</sequence>
<keyword evidence="3 9" id="KW-0808">Transferase</keyword>
<keyword evidence="10" id="KW-1185">Reference proteome</keyword>
<dbReference type="PANTHER" id="PTHR15486:SF62">
    <property type="entry name" value="GLYCEROL-3-PHOSPHATE ACYLTRANSFERASE 2-RELATED"/>
    <property type="match status" value="1"/>
</dbReference>
<feature type="domain" description="Phospholipid/glycerol acyltransferase" evidence="8">
    <location>
        <begin position="304"/>
        <end position="405"/>
    </location>
</feature>
<proteinExistence type="inferred from homology"/>
<dbReference type="EMBL" id="BJWL01000028">
    <property type="protein sequence ID" value="GFZ19323.1"/>
    <property type="molecule type" value="Genomic_DNA"/>
</dbReference>
<dbReference type="PANTHER" id="PTHR15486">
    <property type="entry name" value="ANCIENT UBIQUITOUS PROTEIN"/>
    <property type="match status" value="1"/>
</dbReference>
<keyword evidence="4" id="KW-0812">Transmembrane</keyword>
<dbReference type="InterPro" id="IPR056462">
    <property type="entry name" value="HAD_RAM2/GPAT1-8"/>
</dbReference>
<dbReference type="GO" id="GO:0016020">
    <property type="term" value="C:membrane"/>
    <property type="evidence" value="ECO:0007669"/>
    <property type="project" value="UniProtKB-SubCell"/>
</dbReference>
<organism evidence="9 10">
    <name type="scientific">Actinidia rufa</name>
    <dbReference type="NCBI Taxonomy" id="165716"/>
    <lineage>
        <taxon>Eukaryota</taxon>
        <taxon>Viridiplantae</taxon>
        <taxon>Streptophyta</taxon>
        <taxon>Embryophyta</taxon>
        <taxon>Tracheophyta</taxon>
        <taxon>Spermatophyta</taxon>
        <taxon>Magnoliopsida</taxon>
        <taxon>eudicotyledons</taxon>
        <taxon>Gunneridae</taxon>
        <taxon>Pentapetalae</taxon>
        <taxon>asterids</taxon>
        <taxon>Ericales</taxon>
        <taxon>Actinidiaceae</taxon>
        <taxon>Actinidia</taxon>
    </lineage>
</organism>
<evidence type="ECO:0000256" key="7">
    <source>
        <dbReference type="ARBA" id="ARBA00023315"/>
    </source>
</evidence>
<dbReference type="Pfam" id="PF23270">
    <property type="entry name" value="HAD_RAM2_N"/>
    <property type="match status" value="1"/>
</dbReference>